<evidence type="ECO:0000313" key="2">
    <source>
        <dbReference type="Proteomes" id="UP000050525"/>
    </source>
</evidence>
<sequence length="96" mass="11256">MWLYHRSRVSLHRVQGTSLTLLHLILAYNRKTTSMIMVFPLAGPQSGSLHLQYWTYQLINSLRQIQFFTKPCQMLTITYEVTISVNRHSTNQANLF</sequence>
<accession>A0A151NLC1</accession>
<name>A0A151NLC1_ALLMI</name>
<proteinExistence type="predicted"/>
<gene>
    <name evidence="1" type="ORF">Y1Q_0008970</name>
</gene>
<organism evidence="1 2">
    <name type="scientific">Alligator mississippiensis</name>
    <name type="common">American alligator</name>
    <dbReference type="NCBI Taxonomy" id="8496"/>
    <lineage>
        <taxon>Eukaryota</taxon>
        <taxon>Metazoa</taxon>
        <taxon>Chordata</taxon>
        <taxon>Craniata</taxon>
        <taxon>Vertebrata</taxon>
        <taxon>Euteleostomi</taxon>
        <taxon>Archelosauria</taxon>
        <taxon>Archosauria</taxon>
        <taxon>Crocodylia</taxon>
        <taxon>Alligatoridae</taxon>
        <taxon>Alligatorinae</taxon>
        <taxon>Alligator</taxon>
    </lineage>
</organism>
<reference evidence="1 2" key="1">
    <citation type="journal article" date="2012" name="Genome Biol.">
        <title>Sequencing three crocodilian genomes to illuminate the evolution of archosaurs and amniotes.</title>
        <authorList>
            <person name="St John J.A."/>
            <person name="Braun E.L."/>
            <person name="Isberg S.R."/>
            <person name="Miles L.G."/>
            <person name="Chong A.Y."/>
            <person name="Gongora J."/>
            <person name="Dalzell P."/>
            <person name="Moran C."/>
            <person name="Bed'hom B."/>
            <person name="Abzhanov A."/>
            <person name="Burgess S.C."/>
            <person name="Cooksey A.M."/>
            <person name="Castoe T.A."/>
            <person name="Crawford N.G."/>
            <person name="Densmore L.D."/>
            <person name="Drew J.C."/>
            <person name="Edwards S.V."/>
            <person name="Faircloth B.C."/>
            <person name="Fujita M.K."/>
            <person name="Greenwold M.J."/>
            <person name="Hoffmann F.G."/>
            <person name="Howard J.M."/>
            <person name="Iguchi T."/>
            <person name="Janes D.E."/>
            <person name="Khan S.Y."/>
            <person name="Kohno S."/>
            <person name="de Koning A.J."/>
            <person name="Lance S.L."/>
            <person name="McCarthy F.M."/>
            <person name="McCormack J.E."/>
            <person name="Merchant M.E."/>
            <person name="Peterson D.G."/>
            <person name="Pollock D.D."/>
            <person name="Pourmand N."/>
            <person name="Raney B.J."/>
            <person name="Roessler K.A."/>
            <person name="Sanford J.R."/>
            <person name="Sawyer R.H."/>
            <person name="Schmidt C.J."/>
            <person name="Triplett E.W."/>
            <person name="Tuberville T.D."/>
            <person name="Venegas-Anaya M."/>
            <person name="Howard J.T."/>
            <person name="Jarvis E.D."/>
            <person name="Guillette L.J.Jr."/>
            <person name="Glenn T.C."/>
            <person name="Green R.E."/>
            <person name="Ray D.A."/>
        </authorList>
    </citation>
    <scope>NUCLEOTIDE SEQUENCE [LARGE SCALE GENOMIC DNA]</scope>
    <source>
        <strain evidence="1">KSC_2009_1</strain>
    </source>
</reference>
<dbReference type="AlphaFoldDB" id="A0A151NLC1"/>
<comment type="caution">
    <text evidence="1">The sequence shown here is derived from an EMBL/GenBank/DDBJ whole genome shotgun (WGS) entry which is preliminary data.</text>
</comment>
<protein>
    <submittedName>
        <fullName evidence="1">Uncharacterized protein</fullName>
    </submittedName>
</protein>
<dbReference type="EMBL" id="AKHW03002792">
    <property type="protein sequence ID" value="KYO37285.1"/>
    <property type="molecule type" value="Genomic_DNA"/>
</dbReference>
<keyword evidence="2" id="KW-1185">Reference proteome</keyword>
<evidence type="ECO:0000313" key="1">
    <source>
        <dbReference type="EMBL" id="KYO37285.1"/>
    </source>
</evidence>
<dbReference type="Proteomes" id="UP000050525">
    <property type="component" value="Unassembled WGS sequence"/>
</dbReference>